<gene>
    <name evidence="9" type="ORF">DID87_04325</name>
</gene>
<dbReference type="SUPFAM" id="SSF51419">
    <property type="entry name" value="PLP-binding barrel"/>
    <property type="match status" value="1"/>
</dbReference>
<dbReference type="InterPro" id="IPR011079">
    <property type="entry name" value="Ala_racemase_C"/>
</dbReference>
<keyword evidence="4 5" id="KW-0413">Isomerase</keyword>
<comment type="similarity">
    <text evidence="5">Belongs to the alanine racemase family.</text>
</comment>
<dbReference type="InterPro" id="IPR001608">
    <property type="entry name" value="Ala_racemase_N"/>
</dbReference>
<protein>
    <recommendedName>
        <fullName evidence="5">Alanine racemase</fullName>
        <ecNumber evidence="5">5.1.1.1</ecNumber>
    </recommendedName>
</protein>
<feature type="binding site" evidence="5 7">
    <location>
        <position position="317"/>
    </location>
    <ligand>
        <name>substrate</name>
    </ligand>
</feature>
<evidence type="ECO:0000256" key="5">
    <source>
        <dbReference type="HAMAP-Rule" id="MF_01201"/>
    </source>
</evidence>
<feature type="active site" description="Proton acceptor; specific for L-alanine" evidence="5">
    <location>
        <position position="270"/>
    </location>
</feature>
<feature type="modified residue" description="N6-(pyridoxal phosphate)lysine" evidence="5 6">
    <location>
        <position position="40"/>
    </location>
</feature>
<dbReference type="GO" id="GO:0005829">
    <property type="term" value="C:cytosol"/>
    <property type="evidence" value="ECO:0007669"/>
    <property type="project" value="TreeGrafter"/>
</dbReference>
<evidence type="ECO:0000259" key="8">
    <source>
        <dbReference type="SMART" id="SM01005"/>
    </source>
</evidence>
<comment type="pathway">
    <text evidence="5">Amino-acid biosynthesis; D-alanine biosynthesis; D-alanine from L-alanine: step 1/1.</text>
</comment>
<reference evidence="9 10" key="1">
    <citation type="submission" date="2018-05" db="EMBL/GenBank/DDBJ databases">
        <title>Lactobacillus sanfranciscensis Ah4 draft denome sequence.</title>
        <authorList>
            <person name="Zhang G."/>
        </authorList>
    </citation>
    <scope>NUCLEOTIDE SEQUENCE [LARGE SCALE GENOMIC DNA]</scope>
    <source>
        <strain evidence="9 10">Ah4</strain>
    </source>
</reference>
<evidence type="ECO:0000256" key="3">
    <source>
        <dbReference type="ARBA" id="ARBA00022898"/>
    </source>
</evidence>
<dbReference type="GO" id="GO:0008784">
    <property type="term" value="F:alanine racemase activity"/>
    <property type="evidence" value="ECO:0007669"/>
    <property type="project" value="UniProtKB-UniRule"/>
</dbReference>
<feature type="active site" description="Proton acceptor; specific for D-alanine" evidence="5">
    <location>
        <position position="40"/>
    </location>
</feature>
<dbReference type="FunFam" id="3.20.20.10:FF:000002">
    <property type="entry name" value="Alanine racemase"/>
    <property type="match status" value="1"/>
</dbReference>
<dbReference type="CDD" id="cd00430">
    <property type="entry name" value="PLPDE_III_AR"/>
    <property type="match status" value="1"/>
</dbReference>
<dbReference type="EMBL" id="QFCR01000011">
    <property type="protein sequence ID" value="TNK90334.1"/>
    <property type="molecule type" value="Genomic_DNA"/>
</dbReference>
<evidence type="ECO:0000313" key="9">
    <source>
        <dbReference type="EMBL" id="TNK90334.1"/>
    </source>
</evidence>
<evidence type="ECO:0000256" key="4">
    <source>
        <dbReference type="ARBA" id="ARBA00023235"/>
    </source>
</evidence>
<evidence type="ECO:0000256" key="1">
    <source>
        <dbReference type="ARBA" id="ARBA00000316"/>
    </source>
</evidence>
<dbReference type="Pfam" id="PF00842">
    <property type="entry name" value="Ala_racemase_C"/>
    <property type="match status" value="1"/>
</dbReference>
<evidence type="ECO:0000313" key="10">
    <source>
        <dbReference type="Proteomes" id="UP000313312"/>
    </source>
</evidence>
<evidence type="ECO:0000256" key="6">
    <source>
        <dbReference type="PIRSR" id="PIRSR600821-50"/>
    </source>
</evidence>
<dbReference type="Gene3D" id="3.20.20.10">
    <property type="entry name" value="Alanine racemase"/>
    <property type="match status" value="1"/>
</dbReference>
<comment type="function">
    <text evidence="5">Catalyzes the interconversion of L-alanine and D-alanine. May also act on other amino acids.</text>
</comment>
<organism evidence="9 10">
    <name type="scientific">Fructilactobacillus sanfranciscensis</name>
    <name type="common">Lactobacillus sanfranciscensis</name>
    <dbReference type="NCBI Taxonomy" id="1625"/>
    <lineage>
        <taxon>Bacteria</taxon>
        <taxon>Bacillati</taxon>
        <taxon>Bacillota</taxon>
        <taxon>Bacilli</taxon>
        <taxon>Lactobacillales</taxon>
        <taxon>Lactobacillaceae</taxon>
        <taxon>Fructilactobacillus</taxon>
    </lineage>
</organism>
<dbReference type="GO" id="GO:0030632">
    <property type="term" value="P:D-alanine biosynthetic process"/>
    <property type="evidence" value="ECO:0007669"/>
    <property type="project" value="UniProtKB-UniRule"/>
</dbReference>
<dbReference type="HAMAP" id="MF_01201">
    <property type="entry name" value="Ala_racemase"/>
    <property type="match status" value="1"/>
</dbReference>
<dbReference type="PANTHER" id="PTHR30511">
    <property type="entry name" value="ALANINE RACEMASE"/>
    <property type="match status" value="1"/>
</dbReference>
<dbReference type="FunFam" id="2.40.37.10:FF:000006">
    <property type="entry name" value="Alanine racemase"/>
    <property type="match status" value="1"/>
</dbReference>
<dbReference type="InterPro" id="IPR020622">
    <property type="entry name" value="Ala_racemase_pyridoxalP-BS"/>
</dbReference>
<accession>A0A5C4TIG6</accession>
<keyword evidence="3 5" id="KW-0663">Pyridoxal phosphate</keyword>
<dbReference type="EC" id="5.1.1.1" evidence="5"/>
<dbReference type="UniPathway" id="UPA00042">
    <property type="reaction ID" value="UER00497"/>
</dbReference>
<dbReference type="Pfam" id="PF01168">
    <property type="entry name" value="Ala_racemase_N"/>
    <property type="match status" value="1"/>
</dbReference>
<dbReference type="AlphaFoldDB" id="A0A5C4TIG6"/>
<evidence type="ECO:0000256" key="2">
    <source>
        <dbReference type="ARBA" id="ARBA00001933"/>
    </source>
</evidence>
<dbReference type="InterPro" id="IPR000821">
    <property type="entry name" value="Ala_racemase"/>
</dbReference>
<dbReference type="Gene3D" id="2.40.37.10">
    <property type="entry name" value="Lyase, Ornithine Decarboxylase, Chain A, domain 1"/>
    <property type="match status" value="1"/>
</dbReference>
<dbReference type="RefSeq" id="WP_139555025.1">
    <property type="nucleotide sequence ID" value="NZ_JARBEV010000009.1"/>
</dbReference>
<proteinExistence type="inferred from homology"/>
<dbReference type="InterPro" id="IPR029066">
    <property type="entry name" value="PLP-binding_barrel"/>
</dbReference>
<name>A0A5C4TIG6_FRUSA</name>
<dbReference type="PRINTS" id="PR00992">
    <property type="entry name" value="ALARACEMASE"/>
</dbReference>
<dbReference type="SMART" id="SM01005">
    <property type="entry name" value="Ala_racemase_C"/>
    <property type="match status" value="1"/>
</dbReference>
<dbReference type="PANTHER" id="PTHR30511:SF0">
    <property type="entry name" value="ALANINE RACEMASE, CATABOLIC-RELATED"/>
    <property type="match status" value="1"/>
</dbReference>
<feature type="domain" description="Alanine racemase C-terminal" evidence="8">
    <location>
        <begin position="249"/>
        <end position="374"/>
    </location>
</feature>
<comment type="caution">
    <text evidence="9">The sequence shown here is derived from an EMBL/GenBank/DDBJ whole genome shotgun (WGS) entry which is preliminary data.</text>
</comment>
<evidence type="ECO:0000256" key="7">
    <source>
        <dbReference type="PIRSR" id="PIRSR600821-52"/>
    </source>
</evidence>
<dbReference type="Proteomes" id="UP000313312">
    <property type="component" value="Unassembled WGS sequence"/>
</dbReference>
<dbReference type="PROSITE" id="PS00395">
    <property type="entry name" value="ALANINE_RACEMASE"/>
    <property type="match status" value="1"/>
</dbReference>
<dbReference type="GO" id="GO:0030170">
    <property type="term" value="F:pyridoxal phosphate binding"/>
    <property type="evidence" value="ECO:0007669"/>
    <property type="project" value="UniProtKB-UniRule"/>
</dbReference>
<comment type="catalytic activity">
    <reaction evidence="1 5">
        <text>L-alanine = D-alanine</text>
        <dbReference type="Rhea" id="RHEA:20249"/>
        <dbReference type="ChEBI" id="CHEBI:57416"/>
        <dbReference type="ChEBI" id="CHEBI:57972"/>
        <dbReference type="EC" id="5.1.1.1"/>
    </reaction>
</comment>
<sequence>MVIGRNRNAQLIINEDAIYSNINAEIQRLDQQTEMFMVVKANAYGHGAVQVARLAKLAGATGFCVAILDEAIQLREAGFVDEPILVLGLTDIEDLPLIVKYNIDVTVSSVSWLKQANRVFEDLKLKNKIKIFLALDTGMGRIGLQSSAEVTEFLDFVNQNANNLILDGVFTHFATADEHNHDYFDFQYQNFKNLMQCFKTKPRYVSVANSATSLWHQVTGANMIRYGVAAYGLNPSGQELIAPIKLNPAMSLTTELVYVKKVNPGRSIGYGATYSIDKAQWIGTVPVGYADGIWRSMQGFKVLIDGQLCPIVGRVCMDQFMVRLPYEMQPGAEVVIVGKQGTQTITLQQVADQCHTIHYEIACGFTERLPRVYETLSKSNGGNNHEMSL</sequence>
<dbReference type="GO" id="GO:0009252">
    <property type="term" value="P:peptidoglycan biosynthetic process"/>
    <property type="evidence" value="ECO:0007669"/>
    <property type="project" value="TreeGrafter"/>
</dbReference>
<comment type="cofactor">
    <cofactor evidence="2 5 6">
        <name>pyridoxal 5'-phosphate</name>
        <dbReference type="ChEBI" id="CHEBI:597326"/>
    </cofactor>
</comment>
<feature type="binding site" evidence="5 7">
    <location>
        <position position="141"/>
    </location>
    <ligand>
        <name>substrate</name>
    </ligand>
</feature>
<dbReference type="InterPro" id="IPR009006">
    <property type="entry name" value="Ala_racemase/Decarboxylase_C"/>
</dbReference>
<dbReference type="SUPFAM" id="SSF50621">
    <property type="entry name" value="Alanine racemase C-terminal domain-like"/>
    <property type="match status" value="1"/>
</dbReference>
<dbReference type="NCBIfam" id="TIGR00492">
    <property type="entry name" value="alr"/>
    <property type="match status" value="1"/>
</dbReference>